<accession>H0EV37</accession>
<sequence length="48" mass="5076">MAFNGGVEGFSSYATPALTSAPPLKNMYVHQLDIDNSGIWLLSTMSAA</sequence>
<name>H0EV37_GLAL7</name>
<dbReference type="Proteomes" id="UP000005446">
    <property type="component" value="Unassembled WGS sequence"/>
</dbReference>
<protein>
    <submittedName>
        <fullName evidence="1">Uncharacterized protein</fullName>
    </submittedName>
</protein>
<dbReference type="AlphaFoldDB" id="H0EV37"/>
<organism evidence="1 2">
    <name type="scientific">Glarea lozoyensis (strain ATCC 74030 / MF5533)</name>
    <dbReference type="NCBI Taxonomy" id="1104152"/>
    <lineage>
        <taxon>Eukaryota</taxon>
        <taxon>Fungi</taxon>
        <taxon>Dikarya</taxon>
        <taxon>Ascomycota</taxon>
        <taxon>Pezizomycotina</taxon>
        <taxon>Leotiomycetes</taxon>
        <taxon>Helotiales</taxon>
        <taxon>Helotiaceae</taxon>
        <taxon>Glarea</taxon>
    </lineage>
</organism>
<keyword evidence="2" id="KW-1185">Reference proteome</keyword>
<dbReference type="EMBL" id="AGUE01000185">
    <property type="protein sequence ID" value="EHK97619.1"/>
    <property type="molecule type" value="Genomic_DNA"/>
</dbReference>
<proteinExistence type="predicted"/>
<gene>
    <name evidence="1" type="ORF">M7I_6630</name>
</gene>
<comment type="caution">
    <text evidence="1">The sequence shown here is derived from an EMBL/GenBank/DDBJ whole genome shotgun (WGS) entry which is preliminary data.</text>
</comment>
<evidence type="ECO:0000313" key="1">
    <source>
        <dbReference type="EMBL" id="EHK97619.1"/>
    </source>
</evidence>
<reference evidence="1 2" key="1">
    <citation type="journal article" date="2012" name="Eukaryot. Cell">
        <title>Genome sequence of the fungus Glarea lozoyensis: the first genome sequence of a species from the Helotiaceae family.</title>
        <authorList>
            <person name="Youssar L."/>
            <person name="Gruening B.A."/>
            <person name="Erxleben A."/>
            <person name="Guenther S."/>
            <person name="Huettel W."/>
        </authorList>
    </citation>
    <scope>NUCLEOTIDE SEQUENCE [LARGE SCALE GENOMIC DNA]</scope>
    <source>
        <strain evidence="2">ATCC 74030 / MF5533</strain>
    </source>
</reference>
<dbReference type="InParanoid" id="H0EV37"/>
<dbReference type="HOGENOM" id="CLU_3160090_0_0_1"/>
<evidence type="ECO:0000313" key="2">
    <source>
        <dbReference type="Proteomes" id="UP000005446"/>
    </source>
</evidence>